<comment type="caution">
    <text evidence="2">The sequence shown here is derived from an EMBL/GenBank/DDBJ whole genome shotgun (WGS) entry which is preliminary data.</text>
</comment>
<dbReference type="AlphaFoldDB" id="A0AAD9QP88"/>
<evidence type="ECO:0000313" key="3">
    <source>
        <dbReference type="Proteomes" id="UP001249851"/>
    </source>
</evidence>
<feature type="compositionally biased region" description="Polar residues" evidence="1">
    <location>
        <begin position="46"/>
        <end position="62"/>
    </location>
</feature>
<evidence type="ECO:0000313" key="2">
    <source>
        <dbReference type="EMBL" id="KAK2564896.1"/>
    </source>
</evidence>
<feature type="compositionally biased region" description="Basic and acidic residues" evidence="1">
    <location>
        <begin position="11"/>
        <end position="27"/>
    </location>
</feature>
<feature type="region of interest" description="Disordered" evidence="1">
    <location>
        <begin position="1"/>
        <end position="154"/>
    </location>
</feature>
<feature type="region of interest" description="Disordered" evidence="1">
    <location>
        <begin position="204"/>
        <end position="239"/>
    </location>
</feature>
<reference evidence="2" key="2">
    <citation type="journal article" date="2023" name="Science">
        <title>Genomic signatures of disease resistance in endangered staghorn corals.</title>
        <authorList>
            <person name="Vollmer S.V."/>
            <person name="Selwyn J.D."/>
            <person name="Despard B.A."/>
            <person name="Roesel C.L."/>
        </authorList>
    </citation>
    <scope>NUCLEOTIDE SEQUENCE</scope>
    <source>
        <strain evidence="2">K2</strain>
    </source>
</reference>
<organism evidence="2 3">
    <name type="scientific">Acropora cervicornis</name>
    <name type="common">Staghorn coral</name>
    <dbReference type="NCBI Taxonomy" id="6130"/>
    <lineage>
        <taxon>Eukaryota</taxon>
        <taxon>Metazoa</taxon>
        <taxon>Cnidaria</taxon>
        <taxon>Anthozoa</taxon>
        <taxon>Hexacorallia</taxon>
        <taxon>Scleractinia</taxon>
        <taxon>Astrocoeniina</taxon>
        <taxon>Acroporidae</taxon>
        <taxon>Acropora</taxon>
    </lineage>
</organism>
<reference evidence="2" key="1">
    <citation type="journal article" date="2023" name="G3 (Bethesda)">
        <title>Whole genome assembly and annotation of the endangered Caribbean coral Acropora cervicornis.</title>
        <authorList>
            <person name="Selwyn J.D."/>
            <person name="Vollmer S.V."/>
        </authorList>
    </citation>
    <scope>NUCLEOTIDE SEQUENCE</scope>
    <source>
        <strain evidence="2">K2</strain>
    </source>
</reference>
<sequence>MLKYCENQPSSKEESSGARHAMRERLRARITRKIRNLPAAEVDENINISNQQPKSVTMTQEQGKPIPLQDHKDKKESPHSKGKVSEYRNPTAKDDDVRDQKFSKKEQGEKFSGRREKIDRNDQETQKTCPNGRVTEETGGRKRPSRMRATKTEDGLNISKRIIQVRNIIGGKDSGTSAPKSQNHTSSGRTEMISSLMKLKDALQAQSKGDKQNDAPKQQSPQLEKTLPLRIGGQAEGTDPTMWRITTTRKLAEFFSLIFPRLSIDVGCALFSRKGCPNATPLSQSRNYVHSRTRGGCVDSYKLCDVEGR</sequence>
<evidence type="ECO:0000256" key="1">
    <source>
        <dbReference type="SAM" id="MobiDB-lite"/>
    </source>
</evidence>
<gene>
    <name evidence="2" type="ORF">P5673_011601</name>
</gene>
<dbReference type="Proteomes" id="UP001249851">
    <property type="component" value="Unassembled WGS sequence"/>
</dbReference>
<feature type="compositionally biased region" description="Polar residues" evidence="1">
    <location>
        <begin position="174"/>
        <end position="190"/>
    </location>
</feature>
<keyword evidence="3" id="KW-1185">Reference proteome</keyword>
<protein>
    <submittedName>
        <fullName evidence="2">Uncharacterized protein</fullName>
    </submittedName>
</protein>
<proteinExistence type="predicted"/>
<dbReference type="EMBL" id="JARQWQ010000021">
    <property type="protein sequence ID" value="KAK2564896.1"/>
    <property type="molecule type" value="Genomic_DNA"/>
</dbReference>
<feature type="compositionally biased region" description="Basic and acidic residues" evidence="1">
    <location>
        <begin position="69"/>
        <end position="125"/>
    </location>
</feature>
<accession>A0AAD9QP88</accession>
<feature type="region of interest" description="Disordered" evidence="1">
    <location>
        <begin position="168"/>
        <end position="190"/>
    </location>
</feature>
<name>A0AAD9QP88_ACRCE</name>